<dbReference type="Proteomes" id="UP000639772">
    <property type="component" value="Chromosome 3"/>
</dbReference>
<sequence>MVVRGSSAITLIDSHAKQNLTLPNVRPSLLTLLKSAALKKAIDKIEKVKMFIFNNFNMTYNFGKQRTRIDGGKYAQRRKGGGDIDSSTHQLLCALLISRQEWRKRSPKIHRGQCAAECWAISIWAGVRLVEKIRHLRRARDSVGGAQWRAGKGEGWVVESCWVKQISLTGGDPAGGEATSPRVKVLGLGLHRRQQGIAAIMRITVPEKPAALSCGNARVRARTIIRDVLKVSCTGAVIRVWHFGMLMILGLSGGGSAVWRSPLLPPSLVEKE</sequence>
<organism evidence="2 4">
    <name type="scientific">Vanilla planifolia</name>
    <name type="common">Vanilla</name>
    <dbReference type="NCBI Taxonomy" id="51239"/>
    <lineage>
        <taxon>Eukaryota</taxon>
        <taxon>Viridiplantae</taxon>
        <taxon>Streptophyta</taxon>
        <taxon>Embryophyta</taxon>
        <taxon>Tracheophyta</taxon>
        <taxon>Spermatophyta</taxon>
        <taxon>Magnoliopsida</taxon>
        <taxon>Liliopsida</taxon>
        <taxon>Asparagales</taxon>
        <taxon>Orchidaceae</taxon>
        <taxon>Vanilloideae</taxon>
        <taxon>Vanilleae</taxon>
        <taxon>Vanilla</taxon>
    </lineage>
</organism>
<keyword evidence="3" id="KW-1185">Reference proteome</keyword>
<dbReference type="EMBL" id="JADCNM010000003">
    <property type="protein sequence ID" value="KAG0489611.1"/>
    <property type="molecule type" value="Genomic_DNA"/>
</dbReference>
<dbReference type="Proteomes" id="UP000636800">
    <property type="component" value="Chromosome 3"/>
</dbReference>
<gene>
    <name evidence="2" type="ORF">HPP92_006474</name>
    <name evidence="1" type="ORF">HPP92_006735</name>
</gene>
<evidence type="ECO:0000313" key="3">
    <source>
        <dbReference type="Proteomes" id="UP000636800"/>
    </source>
</evidence>
<comment type="caution">
    <text evidence="2">The sequence shown here is derived from an EMBL/GenBank/DDBJ whole genome shotgun (WGS) entry which is preliminary data.</text>
</comment>
<dbReference type="EMBL" id="JADCNL010000003">
    <property type="protein sequence ID" value="KAG0487924.1"/>
    <property type="molecule type" value="Genomic_DNA"/>
</dbReference>
<evidence type="ECO:0000313" key="1">
    <source>
        <dbReference type="EMBL" id="KAG0487924.1"/>
    </source>
</evidence>
<accession>A0A835VAZ0</accession>
<dbReference type="AlphaFoldDB" id="A0A835VAZ0"/>
<name>A0A835VAZ0_VANPL</name>
<reference evidence="3 4" key="1">
    <citation type="journal article" date="2020" name="Nat. Food">
        <title>A phased Vanilla planifolia genome enables genetic improvement of flavour and production.</title>
        <authorList>
            <person name="Hasing T."/>
            <person name="Tang H."/>
            <person name="Brym M."/>
            <person name="Khazi F."/>
            <person name="Huang T."/>
            <person name="Chambers A.H."/>
        </authorList>
    </citation>
    <scope>NUCLEOTIDE SEQUENCE [LARGE SCALE GENOMIC DNA]</scope>
    <source>
        <tissue evidence="2">Leaf</tissue>
    </source>
</reference>
<protein>
    <submittedName>
        <fullName evidence="2">Uncharacterized protein</fullName>
    </submittedName>
</protein>
<evidence type="ECO:0000313" key="4">
    <source>
        <dbReference type="Proteomes" id="UP000639772"/>
    </source>
</evidence>
<evidence type="ECO:0000313" key="2">
    <source>
        <dbReference type="EMBL" id="KAG0489611.1"/>
    </source>
</evidence>
<proteinExistence type="predicted"/>